<name>A0A0H5R9M7_9EUKA</name>
<accession>A0A0H5R9M7</accession>
<dbReference type="EMBL" id="HACM01004697">
    <property type="protein sequence ID" value="CRZ05139.1"/>
    <property type="molecule type" value="Transcribed_RNA"/>
</dbReference>
<proteinExistence type="predicted"/>
<sequence>MADIVIIDGVTGSEDNELTRAVFNNYFNPERKAIMVAYLAVKFNFELDQDRGICFFQSYPWTIEEYRNALSDIEFFQNVKYSLTADVNLTIDDVELEHCILSKHYYA</sequence>
<reference evidence="1" key="1">
    <citation type="submission" date="2015-04" db="EMBL/GenBank/DDBJ databases">
        <title>The genome sequence of the plant pathogenic Rhizarian Plasmodiophora brassicae reveals insights in its biotrophic life cycle and the origin of chitin synthesis.</title>
        <authorList>
            <person name="Schwelm A."/>
            <person name="Fogelqvist J."/>
            <person name="Knaust A."/>
            <person name="Julke S."/>
            <person name="Lilja T."/>
            <person name="Dhandapani V."/>
            <person name="Bonilla-Rosso G."/>
            <person name="Karlsson M."/>
            <person name="Shevchenko A."/>
            <person name="Choi S.R."/>
            <person name="Kim H.G."/>
            <person name="Park J.Y."/>
            <person name="Lim Y.P."/>
            <person name="Ludwig-Muller J."/>
            <person name="Dixelius C."/>
        </authorList>
    </citation>
    <scope>NUCLEOTIDE SEQUENCE</scope>
    <source>
        <tissue evidence="1">Potato root galls</tissue>
    </source>
</reference>
<protein>
    <submittedName>
        <fullName evidence="1">Uncharacterized protein</fullName>
    </submittedName>
</protein>
<dbReference type="AlphaFoldDB" id="A0A0H5R9M7"/>
<feature type="non-terminal residue" evidence="1">
    <location>
        <position position="107"/>
    </location>
</feature>
<evidence type="ECO:0000313" key="1">
    <source>
        <dbReference type="EMBL" id="CRZ05139.1"/>
    </source>
</evidence>
<organism evidence="1">
    <name type="scientific">Spongospora subterranea</name>
    <dbReference type="NCBI Taxonomy" id="70186"/>
    <lineage>
        <taxon>Eukaryota</taxon>
        <taxon>Sar</taxon>
        <taxon>Rhizaria</taxon>
        <taxon>Endomyxa</taxon>
        <taxon>Phytomyxea</taxon>
        <taxon>Plasmodiophorida</taxon>
        <taxon>Plasmodiophoridae</taxon>
        <taxon>Spongospora</taxon>
    </lineage>
</organism>